<evidence type="ECO:0000313" key="3">
    <source>
        <dbReference type="EMBL" id="KAJ7341351.1"/>
    </source>
</evidence>
<dbReference type="OrthoDB" id="9039028at2759"/>
<protein>
    <submittedName>
        <fullName evidence="3">Uncharacterized protein</fullName>
    </submittedName>
</protein>
<evidence type="ECO:0000313" key="4">
    <source>
        <dbReference type="Proteomes" id="UP001142489"/>
    </source>
</evidence>
<feature type="compositionally biased region" description="Basic and acidic residues" evidence="1">
    <location>
        <begin position="300"/>
        <end position="309"/>
    </location>
</feature>
<sequence>MMAPTLPRRAEPVASETPRKPSALLLGGLSSVAPVIMMILLLLLCFPFKRKKRALAAEDHTRDLNASELLSMVKLEDGLSPEEKSLGNGELSKGNCLPNFQSERPINGMASTELRQESADSPTVTPTMSRTPQRFAQRRKMEADPLRGTAPQGLCPRAASPSALQCRKLPLTPKEAHVSQTEPLNQDVDNNVYESICHEERGPGASVCMETSGDPNSTGGQDSPVESMGLVGNGGRTVAFGVTTGQPASGWQHTEWPGQLPGVSCEQETPLQAALDTEKRLSAMYARVCKRPKASPQQRPADDGKPAQREEEEEPPPIPERIFEDLYESLSIETEVQDGAMAGVTLPSEA</sequence>
<comment type="caution">
    <text evidence="3">The sequence shown here is derived from an EMBL/GenBank/DDBJ whole genome shotgun (WGS) entry which is preliminary data.</text>
</comment>
<accession>A0A9Q1B6Q8</accession>
<feature type="region of interest" description="Disordered" evidence="1">
    <location>
        <begin position="1"/>
        <end position="21"/>
    </location>
</feature>
<keyword evidence="2" id="KW-0812">Transmembrane</keyword>
<feature type="compositionally biased region" description="Polar residues" evidence="1">
    <location>
        <begin position="119"/>
        <end position="134"/>
    </location>
</feature>
<evidence type="ECO:0000256" key="2">
    <source>
        <dbReference type="SAM" id="Phobius"/>
    </source>
</evidence>
<feature type="region of interest" description="Disordered" evidence="1">
    <location>
        <begin position="80"/>
        <end position="156"/>
    </location>
</feature>
<keyword evidence="2" id="KW-1133">Transmembrane helix</keyword>
<keyword evidence="4" id="KW-1185">Reference proteome</keyword>
<name>A0A9Q1B6Q8_9SAUR</name>
<evidence type="ECO:0000256" key="1">
    <source>
        <dbReference type="SAM" id="MobiDB-lite"/>
    </source>
</evidence>
<gene>
    <name evidence="3" type="ORF">JRQ81_005344</name>
</gene>
<dbReference type="AlphaFoldDB" id="A0A9Q1B6Q8"/>
<feature type="transmembrane region" description="Helical" evidence="2">
    <location>
        <begin position="23"/>
        <end position="46"/>
    </location>
</feature>
<dbReference type="Proteomes" id="UP001142489">
    <property type="component" value="Unassembled WGS sequence"/>
</dbReference>
<feature type="region of interest" description="Disordered" evidence="1">
    <location>
        <begin position="289"/>
        <end position="327"/>
    </location>
</feature>
<reference evidence="3" key="1">
    <citation type="journal article" date="2023" name="DNA Res.">
        <title>Chromosome-level genome assembly of Phrynocephalus forsythii using third-generation DNA sequencing and Hi-C analysis.</title>
        <authorList>
            <person name="Qi Y."/>
            <person name="Zhao W."/>
            <person name="Zhao Y."/>
            <person name="Niu C."/>
            <person name="Cao S."/>
            <person name="Zhang Y."/>
        </authorList>
    </citation>
    <scope>NUCLEOTIDE SEQUENCE</scope>
    <source>
        <tissue evidence="3">Muscle</tissue>
    </source>
</reference>
<organism evidence="3 4">
    <name type="scientific">Phrynocephalus forsythii</name>
    <dbReference type="NCBI Taxonomy" id="171643"/>
    <lineage>
        <taxon>Eukaryota</taxon>
        <taxon>Metazoa</taxon>
        <taxon>Chordata</taxon>
        <taxon>Craniata</taxon>
        <taxon>Vertebrata</taxon>
        <taxon>Euteleostomi</taxon>
        <taxon>Lepidosauria</taxon>
        <taxon>Squamata</taxon>
        <taxon>Bifurcata</taxon>
        <taxon>Unidentata</taxon>
        <taxon>Episquamata</taxon>
        <taxon>Toxicofera</taxon>
        <taxon>Iguania</taxon>
        <taxon>Acrodonta</taxon>
        <taxon>Agamidae</taxon>
        <taxon>Agaminae</taxon>
        <taxon>Phrynocephalus</taxon>
    </lineage>
</organism>
<dbReference type="EMBL" id="JAPFRF010000002">
    <property type="protein sequence ID" value="KAJ7341351.1"/>
    <property type="molecule type" value="Genomic_DNA"/>
</dbReference>
<proteinExistence type="predicted"/>
<keyword evidence="2" id="KW-0472">Membrane</keyword>